<keyword evidence="2" id="KW-1185">Reference proteome</keyword>
<accession>I1NQ63</accession>
<reference evidence="1" key="1">
    <citation type="submission" date="2015-06" db="UniProtKB">
        <authorList>
            <consortium name="EnsemblPlants"/>
        </authorList>
    </citation>
    <scope>IDENTIFICATION</scope>
</reference>
<organism evidence="1 2">
    <name type="scientific">Oryza glaberrima</name>
    <name type="common">African rice</name>
    <dbReference type="NCBI Taxonomy" id="4538"/>
    <lineage>
        <taxon>Eukaryota</taxon>
        <taxon>Viridiplantae</taxon>
        <taxon>Streptophyta</taxon>
        <taxon>Embryophyta</taxon>
        <taxon>Tracheophyta</taxon>
        <taxon>Spermatophyta</taxon>
        <taxon>Magnoliopsida</taxon>
        <taxon>Liliopsida</taxon>
        <taxon>Poales</taxon>
        <taxon>Poaceae</taxon>
        <taxon>BOP clade</taxon>
        <taxon>Oryzoideae</taxon>
        <taxon>Oryzeae</taxon>
        <taxon>Oryzinae</taxon>
        <taxon>Oryza</taxon>
    </lineage>
</organism>
<sequence length="137" mass="15928">MNWKIYGSFILMWPSSMPITMELLWESSFPLNNLELRILWQLAVVEEDLMVYLKLQDVDMVNTRCAMTLNCMGHGMTIIHQKLCLRPLQLACYGVHTHKLHSRAHKLQSSVLLLNTRSSMICNCDYIFVIFIECMCG</sequence>
<reference evidence="1 2" key="2">
    <citation type="submission" date="2018-04" db="EMBL/GenBank/DDBJ databases">
        <title>OglaRS2 (Oryza glaberrima Reference Sequence Version 2).</title>
        <authorList>
            <person name="Zhang J."/>
            <person name="Kudrna D."/>
            <person name="Lee S."/>
            <person name="Talag J."/>
            <person name="Rajasekar S."/>
            <person name="Wing R.A."/>
        </authorList>
    </citation>
    <scope>NUCLEOTIDE SEQUENCE [LARGE SCALE GENOMIC DNA]</scope>
    <source>
        <strain evidence="1 2">cv. IRGC 96717</strain>
    </source>
</reference>
<dbReference type="Gramene" id="ORGLA01G0200300.1">
    <property type="protein sequence ID" value="ORGLA01G0200300.1"/>
    <property type="gene ID" value="ORGLA01G0200300"/>
</dbReference>
<name>I1NQ63_ORYGL</name>
<dbReference type="AlphaFoldDB" id="I1NQ63"/>
<dbReference type="HOGENOM" id="CLU_1868330_0_0_1"/>
<proteinExistence type="predicted"/>
<evidence type="ECO:0000313" key="1">
    <source>
        <dbReference type="EnsemblPlants" id="ORGLA01G0200300.1"/>
    </source>
</evidence>
<dbReference type="EnsemblPlants" id="ORGLA01G0200300.1">
    <property type="protein sequence ID" value="ORGLA01G0200300.1"/>
    <property type="gene ID" value="ORGLA01G0200300"/>
</dbReference>
<dbReference type="Proteomes" id="UP000007306">
    <property type="component" value="Chromosome 1"/>
</dbReference>
<protein>
    <submittedName>
        <fullName evidence="1">Uncharacterized protein</fullName>
    </submittedName>
</protein>
<evidence type="ECO:0000313" key="2">
    <source>
        <dbReference type="Proteomes" id="UP000007306"/>
    </source>
</evidence>